<evidence type="ECO:0000313" key="3">
    <source>
        <dbReference type="Proteomes" id="UP000317010"/>
    </source>
</evidence>
<dbReference type="OrthoDB" id="9812089at2"/>
<dbReference type="Pfam" id="PF07366">
    <property type="entry name" value="SnoaL"/>
    <property type="match status" value="1"/>
</dbReference>
<dbReference type="InterPro" id="IPR009959">
    <property type="entry name" value="Cyclase_SnoaL-like"/>
</dbReference>
<dbReference type="InterPro" id="IPR032710">
    <property type="entry name" value="NTF2-like_dom_sf"/>
</dbReference>
<dbReference type="Gene3D" id="3.10.450.50">
    <property type="match status" value="1"/>
</dbReference>
<dbReference type="GO" id="GO:0030638">
    <property type="term" value="P:polyketide metabolic process"/>
    <property type="evidence" value="ECO:0007669"/>
    <property type="project" value="InterPro"/>
</dbReference>
<keyword evidence="3" id="KW-1185">Reference proteome</keyword>
<dbReference type="RefSeq" id="WP_144915556.1">
    <property type="nucleotide sequence ID" value="NZ_VLLI01000014.1"/>
</dbReference>
<gene>
    <name evidence="2" type="ORF">JN11_04133</name>
</gene>
<dbReference type="EMBL" id="VLLI01000014">
    <property type="protein sequence ID" value="TWI95858.1"/>
    <property type="molecule type" value="Genomic_DNA"/>
</dbReference>
<feature type="signal peptide" evidence="1">
    <location>
        <begin position="1"/>
        <end position="20"/>
    </location>
</feature>
<evidence type="ECO:0000313" key="2">
    <source>
        <dbReference type="EMBL" id="TWI95858.1"/>
    </source>
</evidence>
<proteinExistence type="predicted"/>
<organism evidence="2 3">
    <name type="scientific">Mucilaginibacter frigoritolerans</name>
    <dbReference type="NCBI Taxonomy" id="652788"/>
    <lineage>
        <taxon>Bacteria</taxon>
        <taxon>Pseudomonadati</taxon>
        <taxon>Bacteroidota</taxon>
        <taxon>Sphingobacteriia</taxon>
        <taxon>Sphingobacteriales</taxon>
        <taxon>Sphingobacteriaceae</taxon>
        <taxon>Mucilaginibacter</taxon>
    </lineage>
</organism>
<accession>A0A562TRJ8</accession>
<keyword evidence="1" id="KW-0732">Signal</keyword>
<dbReference type="Proteomes" id="UP000317010">
    <property type="component" value="Unassembled WGS sequence"/>
</dbReference>
<dbReference type="AlphaFoldDB" id="A0A562TRJ8"/>
<dbReference type="PANTHER" id="PTHR38436">
    <property type="entry name" value="POLYKETIDE CYCLASE SNOAL-LIKE DOMAIN"/>
    <property type="match status" value="1"/>
</dbReference>
<dbReference type="PANTHER" id="PTHR38436:SF1">
    <property type="entry name" value="ESTER CYCLASE"/>
    <property type="match status" value="1"/>
</dbReference>
<feature type="chain" id="PRO_5022136938" evidence="1">
    <location>
        <begin position="21"/>
        <end position="153"/>
    </location>
</feature>
<sequence>MKRKLIFIGFTVFFAANSFAQSQKQMLYSNDPQLAKNKKIVYDFWRSVLEGGHLELAPQYMLETYIQHNPNVPTGRQGFIDFFSKFAKARPIVDTIQGPLIAIVAEGDRVVLSFKSIHPDPKDPTKKYTTTSFEMLRVENGKVAEHWDSALKE</sequence>
<dbReference type="SUPFAM" id="SSF54427">
    <property type="entry name" value="NTF2-like"/>
    <property type="match status" value="1"/>
</dbReference>
<comment type="caution">
    <text evidence="2">The sequence shown here is derived from an EMBL/GenBank/DDBJ whole genome shotgun (WGS) entry which is preliminary data.</text>
</comment>
<evidence type="ECO:0000256" key="1">
    <source>
        <dbReference type="SAM" id="SignalP"/>
    </source>
</evidence>
<reference evidence="2 3" key="1">
    <citation type="submission" date="2019-07" db="EMBL/GenBank/DDBJ databases">
        <title>Genomic Encyclopedia of Archaeal and Bacterial Type Strains, Phase II (KMG-II): from individual species to whole genera.</title>
        <authorList>
            <person name="Goeker M."/>
        </authorList>
    </citation>
    <scope>NUCLEOTIDE SEQUENCE [LARGE SCALE GENOMIC DNA]</scope>
    <source>
        <strain evidence="2 3">ATCC BAA-1854</strain>
    </source>
</reference>
<name>A0A562TRJ8_9SPHI</name>
<protein>
    <submittedName>
        <fullName evidence="2">Putative SnoaL-like aldol condensation-catalyzing enzyme</fullName>
    </submittedName>
</protein>